<dbReference type="Proteomes" id="UP000241158">
    <property type="component" value="Unassembled WGS sequence"/>
</dbReference>
<evidence type="ECO:0000313" key="1">
    <source>
        <dbReference type="EMBL" id="PSH59385.1"/>
    </source>
</evidence>
<dbReference type="InterPro" id="IPR038573">
    <property type="entry name" value="BrnT_sf"/>
</dbReference>
<dbReference type="OrthoDB" id="839663at2"/>
<reference evidence="2" key="1">
    <citation type="submission" date="2017-11" db="EMBL/GenBank/DDBJ databases">
        <authorList>
            <person name="Kuznetsova I."/>
            <person name="Sazanova A."/>
            <person name="Chirak E."/>
            <person name="Safronova V."/>
            <person name="Willems A."/>
        </authorList>
    </citation>
    <scope>NUCLEOTIDE SEQUENCE [LARGE SCALE GENOMIC DNA]</scope>
    <source>
        <strain evidence="2">PEPV15</strain>
    </source>
</reference>
<sequence>MSRFVWDEEKNRSNLLKHKVGFDIAEQFQFGTAVEWLDLRTDYGEERIRAIGLIATRLFVLVYTERGDVIRVISLRPALRKDVNEYVESKT</sequence>
<comment type="caution">
    <text evidence="1">The sequence shown here is derived from an EMBL/GenBank/DDBJ whole genome shotgun (WGS) entry which is preliminary data.</text>
</comment>
<accession>A0A2P7AYV5</accession>
<evidence type="ECO:0008006" key="3">
    <source>
        <dbReference type="Google" id="ProtNLM"/>
    </source>
</evidence>
<dbReference type="Gene3D" id="3.10.450.530">
    <property type="entry name" value="Ribonuclease toxin, BrnT, of type II toxin-antitoxin system"/>
    <property type="match status" value="1"/>
</dbReference>
<keyword evidence="2" id="KW-1185">Reference proteome</keyword>
<proteinExistence type="predicted"/>
<dbReference type="InterPro" id="IPR007460">
    <property type="entry name" value="BrnT_toxin"/>
</dbReference>
<dbReference type="EMBL" id="PGGN01000001">
    <property type="protein sequence ID" value="PSH59385.1"/>
    <property type="molecule type" value="Genomic_DNA"/>
</dbReference>
<protein>
    <recommendedName>
        <fullName evidence="3">BrnT family toxin</fullName>
    </recommendedName>
</protein>
<dbReference type="Pfam" id="PF04365">
    <property type="entry name" value="BrnT_toxin"/>
    <property type="match status" value="1"/>
</dbReference>
<gene>
    <name evidence="1" type="ORF">CU100_00880</name>
</gene>
<name>A0A2P7AYV5_9HYPH</name>
<evidence type="ECO:0000313" key="2">
    <source>
        <dbReference type="Proteomes" id="UP000241158"/>
    </source>
</evidence>
<dbReference type="RefSeq" id="WP_106714683.1">
    <property type="nucleotide sequence ID" value="NZ_JACHXT010000002.1"/>
</dbReference>
<dbReference type="AlphaFoldDB" id="A0A2P7AYV5"/>
<organism evidence="1 2">
    <name type="scientific">Phyllobacterium endophyticum</name>
    <dbReference type="NCBI Taxonomy" id="1149773"/>
    <lineage>
        <taxon>Bacteria</taxon>
        <taxon>Pseudomonadati</taxon>
        <taxon>Pseudomonadota</taxon>
        <taxon>Alphaproteobacteria</taxon>
        <taxon>Hyphomicrobiales</taxon>
        <taxon>Phyllobacteriaceae</taxon>
        <taxon>Phyllobacterium</taxon>
    </lineage>
</organism>